<dbReference type="Proteomes" id="UP000278807">
    <property type="component" value="Unassembled WGS sequence"/>
</dbReference>
<reference evidence="3" key="1">
    <citation type="submission" date="2017-02" db="UniProtKB">
        <authorList>
            <consortium name="WormBaseParasite"/>
        </authorList>
    </citation>
    <scope>IDENTIFICATION</scope>
</reference>
<keyword evidence="2" id="KW-1185">Reference proteome</keyword>
<protein>
    <submittedName>
        <fullName evidence="1 3">Uncharacterized protein</fullName>
    </submittedName>
</protein>
<evidence type="ECO:0000313" key="1">
    <source>
        <dbReference type="EMBL" id="VDO12176.1"/>
    </source>
</evidence>
<sequence length="107" mass="11339">MCTVHKHRSKSLNLLTHYTKMRCLLYLLVTLLVVTVISASAGVLKGGTDPPAEFVAKAEGGRREDAGLVKSDSTASTELEVGTREICRGPVVSGPLSTCPLRVTGTN</sequence>
<accession>A0A0R3TW90</accession>
<reference evidence="1 2" key="2">
    <citation type="submission" date="2018-11" db="EMBL/GenBank/DDBJ databases">
        <authorList>
            <consortium name="Pathogen Informatics"/>
        </authorList>
    </citation>
    <scope>NUCLEOTIDE SEQUENCE [LARGE SCALE GENOMIC DNA]</scope>
</reference>
<proteinExistence type="predicted"/>
<dbReference type="AlphaFoldDB" id="A0A0R3TW90"/>
<evidence type="ECO:0000313" key="2">
    <source>
        <dbReference type="Proteomes" id="UP000278807"/>
    </source>
</evidence>
<organism evidence="3">
    <name type="scientific">Rodentolepis nana</name>
    <name type="common">Dwarf tapeworm</name>
    <name type="synonym">Hymenolepis nana</name>
    <dbReference type="NCBI Taxonomy" id="102285"/>
    <lineage>
        <taxon>Eukaryota</taxon>
        <taxon>Metazoa</taxon>
        <taxon>Spiralia</taxon>
        <taxon>Lophotrochozoa</taxon>
        <taxon>Platyhelminthes</taxon>
        <taxon>Cestoda</taxon>
        <taxon>Eucestoda</taxon>
        <taxon>Cyclophyllidea</taxon>
        <taxon>Hymenolepididae</taxon>
        <taxon>Rodentolepis</taxon>
    </lineage>
</organism>
<dbReference type="EMBL" id="UZAE01014025">
    <property type="protein sequence ID" value="VDO12176.1"/>
    <property type="molecule type" value="Genomic_DNA"/>
</dbReference>
<name>A0A0R3TW90_RODNA</name>
<gene>
    <name evidence="1" type="ORF">HNAJ_LOCUS12104</name>
</gene>
<evidence type="ECO:0000313" key="3">
    <source>
        <dbReference type="WBParaSite" id="HNAJ_0001211501-mRNA-1"/>
    </source>
</evidence>
<dbReference type="WBParaSite" id="HNAJ_0001211501-mRNA-1">
    <property type="protein sequence ID" value="HNAJ_0001211501-mRNA-1"/>
    <property type="gene ID" value="HNAJ_0001211501"/>
</dbReference>